<dbReference type="InterPro" id="IPR007372">
    <property type="entry name" value="Lipid/polyisoprenoid-bd_YceI"/>
</dbReference>
<evidence type="ECO:0000259" key="2">
    <source>
        <dbReference type="SMART" id="SM00867"/>
    </source>
</evidence>
<keyword evidence="1" id="KW-0732">Signal</keyword>
<gene>
    <name evidence="3" type="ORF">PQ465_04120</name>
</gene>
<dbReference type="EMBL" id="CP117880">
    <property type="protein sequence ID" value="WDF69569.1"/>
    <property type="molecule type" value="Genomic_DNA"/>
</dbReference>
<evidence type="ECO:0000313" key="4">
    <source>
        <dbReference type="Proteomes" id="UP001221558"/>
    </source>
</evidence>
<dbReference type="SMART" id="SM00867">
    <property type="entry name" value="YceI"/>
    <property type="match status" value="1"/>
</dbReference>
<evidence type="ECO:0000256" key="1">
    <source>
        <dbReference type="SAM" id="SignalP"/>
    </source>
</evidence>
<accession>A0ABY7WQG4</accession>
<dbReference type="Proteomes" id="UP001221558">
    <property type="component" value="Chromosome"/>
</dbReference>
<dbReference type="SUPFAM" id="SSF101874">
    <property type="entry name" value="YceI-like"/>
    <property type="match status" value="1"/>
</dbReference>
<protein>
    <submittedName>
        <fullName evidence="3">YceI family protein</fullName>
    </submittedName>
</protein>
<name>A0ABY7WQG4_9SPHI</name>
<organism evidence="3 4">
    <name type="scientific">Sphingobacterium oryzagri</name>
    <dbReference type="NCBI Taxonomy" id="3025669"/>
    <lineage>
        <taxon>Bacteria</taxon>
        <taxon>Pseudomonadati</taxon>
        <taxon>Bacteroidota</taxon>
        <taxon>Sphingobacteriia</taxon>
        <taxon>Sphingobacteriales</taxon>
        <taxon>Sphingobacteriaceae</taxon>
        <taxon>Sphingobacterium</taxon>
    </lineage>
</organism>
<dbReference type="Gene3D" id="2.40.128.110">
    <property type="entry name" value="Lipid/polyisoprenoid-binding, YceI-like"/>
    <property type="match status" value="1"/>
</dbReference>
<dbReference type="InterPro" id="IPR036761">
    <property type="entry name" value="TTHA0802/YceI-like_sf"/>
</dbReference>
<evidence type="ECO:0000313" key="3">
    <source>
        <dbReference type="EMBL" id="WDF69569.1"/>
    </source>
</evidence>
<feature type="signal peptide" evidence="1">
    <location>
        <begin position="1"/>
        <end position="25"/>
    </location>
</feature>
<sequence length="176" mass="19463">MKTKIHLALISSILLLSAFSTAWYAQWKIQEDDYVIAFETEKASGKIKGLEGNIVFDPQKPAAAAIDVRVDVNTLATGIWLKNNHAKAEDFFNVEKYPKIHFKSKSVKKAASGYLVDGTLTIKDVSKPVQIPFTFTEKGGSGLFEGTFDINRKDYNLIKNGVGEVVKIAIKLPVTQ</sequence>
<feature type="chain" id="PRO_5045229588" evidence="1">
    <location>
        <begin position="26"/>
        <end position="176"/>
    </location>
</feature>
<dbReference type="PANTHER" id="PTHR34406">
    <property type="entry name" value="PROTEIN YCEI"/>
    <property type="match status" value="1"/>
</dbReference>
<reference evidence="3 4" key="1">
    <citation type="submission" date="2023-02" db="EMBL/GenBank/DDBJ databases">
        <title>Genome sequence of Sphingobacterium sp. KACC 22765.</title>
        <authorList>
            <person name="Kim S."/>
            <person name="Heo J."/>
            <person name="Kwon S.-W."/>
        </authorList>
    </citation>
    <scope>NUCLEOTIDE SEQUENCE [LARGE SCALE GENOMIC DNA]</scope>
    <source>
        <strain evidence="3 4">KACC 22765</strain>
    </source>
</reference>
<dbReference type="Pfam" id="PF04264">
    <property type="entry name" value="YceI"/>
    <property type="match status" value="1"/>
</dbReference>
<dbReference type="PANTHER" id="PTHR34406:SF1">
    <property type="entry name" value="PROTEIN YCEI"/>
    <property type="match status" value="1"/>
</dbReference>
<feature type="domain" description="Lipid/polyisoprenoid-binding YceI-like" evidence="2">
    <location>
        <begin position="26"/>
        <end position="175"/>
    </location>
</feature>
<keyword evidence="4" id="KW-1185">Reference proteome</keyword>
<proteinExistence type="predicted"/>
<dbReference type="RefSeq" id="WP_274268283.1">
    <property type="nucleotide sequence ID" value="NZ_CP117880.1"/>
</dbReference>